<protein>
    <submittedName>
        <fullName evidence="1">Uncharacterized protein</fullName>
    </submittedName>
</protein>
<evidence type="ECO:0000313" key="2">
    <source>
        <dbReference type="Proteomes" id="UP001054945"/>
    </source>
</evidence>
<gene>
    <name evidence="1" type="ORF">CEXT_365031</name>
</gene>
<sequence length="86" mass="9864">MNKAVSYGSVVRTDVLRKCTAIQDHCMQKYRKLLASRMSLFTKCEKSSKGNGDLSFLITAAKIQEGIKKKKKKPTQIQDGWAWRFH</sequence>
<dbReference type="Proteomes" id="UP001054945">
    <property type="component" value="Unassembled WGS sequence"/>
</dbReference>
<dbReference type="AlphaFoldDB" id="A0AAV4SYP9"/>
<accession>A0AAV4SYP9</accession>
<reference evidence="1 2" key="1">
    <citation type="submission" date="2021-06" db="EMBL/GenBank/DDBJ databases">
        <title>Caerostris extrusa draft genome.</title>
        <authorList>
            <person name="Kono N."/>
            <person name="Arakawa K."/>
        </authorList>
    </citation>
    <scope>NUCLEOTIDE SEQUENCE [LARGE SCALE GENOMIC DNA]</scope>
</reference>
<organism evidence="1 2">
    <name type="scientific">Caerostris extrusa</name>
    <name type="common">Bark spider</name>
    <name type="synonym">Caerostris bankana</name>
    <dbReference type="NCBI Taxonomy" id="172846"/>
    <lineage>
        <taxon>Eukaryota</taxon>
        <taxon>Metazoa</taxon>
        <taxon>Ecdysozoa</taxon>
        <taxon>Arthropoda</taxon>
        <taxon>Chelicerata</taxon>
        <taxon>Arachnida</taxon>
        <taxon>Araneae</taxon>
        <taxon>Araneomorphae</taxon>
        <taxon>Entelegynae</taxon>
        <taxon>Araneoidea</taxon>
        <taxon>Araneidae</taxon>
        <taxon>Caerostris</taxon>
    </lineage>
</organism>
<proteinExistence type="predicted"/>
<keyword evidence="2" id="KW-1185">Reference proteome</keyword>
<comment type="caution">
    <text evidence="1">The sequence shown here is derived from an EMBL/GenBank/DDBJ whole genome shotgun (WGS) entry which is preliminary data.</text>
</comment>
<name>A0AAV4SYP9_CAEEX</name>
<dbReference type="EMBL" id="BPLR01010413">
    <property type="protein sequence ID" value="GIY39165.1"/>
    <property type="molecule type" value="Genomic_DNA"/>
</dbReference>
<evidence type="ECO:0000313" key="1">
    <source>
        <dbReference type="EMBL" id="GIY39165.1"/>
    </source>
</evidence>